<organism evidence="1 2">
    <name type="scientific">Microbotryum silenes-dioicae</name>
    <dbReference type="NCBI Taxonomy" id="796604"/>
    <lineage>
        <taxon>Eukaryota</taxon>
        <taxon>Fungi</taxon>
        <taxon>Dikarya</taxon>
        <taxon>Basidiomycota</taxon>
        <taxon>Pucciniomycotina</taxon>
        <taxon>Microbotryomycetes</taxon>
        <taxon>Microbotryales</taxon>
        <taxon>Microbotryaceae</taxon>
        <taxon>Microbotryum</taxon>
    </lineage>
</organism>
<evidence type="ECO:0000313" key="2">
    <source>
        <dbReference type="Proteomes" id="UP000249464"/>
    </source>
</evidence>
<dbReference type="Proteomes" id="UP000249464">
    <property type="component" value="Unassembled WGS sequence"/>
</dbReference>
<keyword evidence="2" id="KW-1185">Reference proteome</keyword>
<dbReference type="AlphaFoldDB" id="A0A2X0LZW6"/>
<proteinExistence type="predicted"/>
<evidence type="ECO:0000313" key="1">
    <source>
        <dbReference type="EMBL" id="SGY37580.1"/>
    </source>
</evidence>
<name>A0A2X0LZW6_9BASI</name>
<dbReference type="EMBL" id="FQNC01000042">
    <property type="protein sequence ID" value="SGY37580.1"/>
    <property type="molecule type" value="Genomic_DNA"/>
</dbReference>
<sequence length="133" mass="15074">MKSSPVVSMVATAEEREQQLFAHMGKPRLSKAMDKYFLATPSKYEAKISKPTRKLGTEAAMREIAHAIKDVAQRWTNIKQLVDILRHHFGLHNQFNDFEVAAEEAKLGELWGPSGTMSHEAIISEIERLFPLL</sequence>
<accession>A0A2X0LZW6</accession>
<gene>
    <name evidence="1" type="primary">BQ5605_C003g01838</name>
    <name evidence="1" type="ORF">BQ5605_C003G01838</name>
</gene>
<reference evidence="1 2" key="1">
    <citation type="submission" date="2016-11" db="EMBL/GenBank/DDBJ databases">
        <authorList>
            <person name="Jaros S."/>
            <person name="Januszkiewicz K."/>
            <person name="Wedrychowicz H."/>
        </authorList>
    </citation>
    <scope>NUCLEOTIDE SEQUENCE [LARGE SCALE GENOMIC DNA]</scope>
</reference>
<protein>
    <submittedName>
        <fullName evidence="1">BQ5605_C003g01838 protein</fullName>
    </submittedName>
</protein>